<accession>A0A2A2JSV1</accession>
<dbReference type="Proteomes" id="UP000218231">
    <property type="component" value="Unassembled WGS sequence"/>
</dbReference>
<feature type="coiled-coil region" evidence="1">
    <location>
        <begin position="281"/>
        <end position="350"/>
    </location>
</feature>
<protein>
    <recommendedName>
        <fullName evidence="4">Lebercilin domain-containing protein</fullName>
    </recommendedName>
</protein>
<dbReference type="OrthoDB" id="5876674at2759"/>
<dbReference type="AlphaFoldDB" id="A0A2A2JSV1"/>
<dbReference type="EMBL" id="LIAE01010240">
    <property type="protein sequence ID" value="PAV64753.1"/>
    <property type="molecule type" value="Genomic_DNA"/>
</dbReference>
<evidence type="ECO:0000256" key="1">
    <source>
        <dbReference type="SAM" id="Coils"/>
    </source>
</evidence>
<reference evidence="2 3" key="1">
    <citation type="journal article" date="2017" name="Curr. Biol.">
        <title>Genome architecture and evolution of a unichromosomal asexual nematode.</title>
        <authorList>
            <person name="Fradin H."/>
            <person name="Zegar C."/>
            <person name="Gutwein M."/>
            <person name="Lucas J."/>
            <person name="Kovtun M."/>
            <person name="Corcoran D."/>
            <person name="Baugh L.R."/>
            <person name="Kiontke K."/>
            <person name="Gunsalus K."/>
            <person name="Fitch D.H."/>
            <person name="Piano F."/>
        </authorList>
    </citation>
    <scope>NUCLEOTIDE SEQUENCE [LARGE SCALE GENOMIC DNA]</scope>
    <source>
        <strain evidence="2">PF1309</strain>
    </source>
</reference>
<gene>
    <name evidence="2" type="ORF">WR25_26243</name>
</gene>
<comment type="caution">
    <text evidence="2">The sequence shown here is derived from an EMBL/GenBank/DDBJ whole genome shotgun (WGS) entry which is preliminary data.</text>
</comment>
<evidence type="ECO:0000313" key="2">
    <source>
        <dbReference type="EMBL" id="PAV64753.1"/>
    </source>
</evidence>
<evidence type="ECO:0000313" key="3">
    <source>
        <dbReference type="Proteomes" id="UP000218231"/>
    </source>
</evidence>
<evidence type="ECO:0008006" key="4">
    <source>
        <dbReference type="Google" id="ProtNLM"/>
    </source>
</evidence>
<sequence length="444" mass="51226">MSKERLKSASSKKAGMLPPVLLESKKRLEEVRKIYGIAESVSYKNSMPSTSQDLPNFIERGRSVDETRGKRLISRGRLSSGYKYGRSSSRERVDDMQEELLKAKKVNTQLQLDNRILQTKLHKLSREAARREAHLQMLMTNRFQPAELNDTQMAMTFASIKQREIELEQTVEAQSVAIDELHNQLVGLSNGEITVDQIKAPSIDDSNHSQELVKNTKRKIELAKQYMEQNSKLKERLRQMKTELATLRRIKRHSHSESDANTIIPNGKLPNSSVLSEHYEEDELVEVIRRLKVEKETTERKFRKQIQNLVEKIEQTTGQLHHLRDENDHLREIIDQLQKDTENLRKVLENPNHVYKPVDIPKLDMSHIDSLDSAPTPYSNEFDDQEGVEYEIDDEVIATVLYETASSHIARSLVSNEAWENKEPIIAEQTELEVDSPERVDISN</sequence>
<name>A0A2A2JSV1_9BILA</name>
<organism evidence="2 3">
    <name type="scientific">Diploscapter pachys</name>
    <dbReference type="NCBI Taxonomy" id="2018661"/>
    <lineage>
        <taxon>Eukaryota</taxon>
        <taxon>Metazoa</taxon>
        <taxon>Ecdysozoa</taxon>
        <taxon>Nematoda</taxon>
        <taxon>Chromadorea</taxon>
        <taxon>Rhabditida</taxon>
        <taxon>Rhabditina</taxon>
        <taxon>Rhabditomorpha</taxon>
        <taxon>Rhabditoidea</taxon>
        <taxon>Rhabditidae</taxon>
        <taxon>Diploscapter</taxon>
    </lineage>
</organism>
<feature type="coiled-coil region" evidence="1">
    <location>
        <begin position="93"/>
        <end position="127"/>
    </location>
</feature>
<keyword evidence="3" id="KW-1185">Reference proteome</keyword>
<proteinExistence type="predicted"/>
<feature type="coiled-coil region" evidence="1">
    <location>
        <begin position="223"/>
        <end position="250"/>
    </location>
</feature>
<keyword evidence="1" id="KW-0175">Coiled coil</keyword>